<dbReference type="InterPro" id="IPR029058">
    <property type="entry name" value="AB_hydrolase_fold"/>
</dbReference>
<dbReference type="InterPro" id="IPR008979">
    <property type="entry name" value="Galactose-bd-like_sf"/>
</dbReference>
<dbReference type="Pfam" id="PF00005">
    <property type="entry name" value="ABC_tran"/>
    <property type="match status" value="1"/>
</dbReference>
<dbReference type="RefSeq" id="WP_344008664.1">
    <property type="nucleotide sequence ID" value="NZ_BAAAMY010000009.1"/>
</dbReference>
<keyword evidence="2" id="KW-0813">Transport</keyword>
<dbReference type="Pfam" id="PF02129">
    <property type="entry name" value="Peptidase_S15"/>
    <property type="match status" value="1"/>
</dbReference>
<keyword evidence="4 8" id="KW-0378">Hydrolase</keyword>
<feature type="chain" id="PRO_5045822632" evidence="6">
    <location>
        <begin position="35"/>
        <end position="972"/>
    </location>
</feature>
<dbReference type="InterPro" id="IPR000383">
    <property type="entry name" value="Xaa-Pro-like_dom"/>
</dbReference>
<evidence type="ECO:0000313" key="8">
    <source>
        <dbReference type="EMBL" id="GAA1928039.1"/>
    </source>
</evidence>
<reference evidence="8 9" key="1">
    <citation type="journal article" date="2019" name="Int. J. Syst. Evol. Microbiol.">
        <title>The Global Catalogue of Microorganisms (GCM) 10K type strain sequencing project: providing services to taxonomists for standard genome sequencing and annotation.</title>
        <authorList>
            <consortium name="The Broad Institute Genomics Platform"/>
            <consortium name="The Broad Institute Genome Sequencing Center for Infectious Disease"/>
            <person name="Wu L."/>
            <person name="Ma J."/>
        </authorList>
    </citation>
    <scope>NUCLEOTIDE SEQUENCE [LARGE SCALE GENOMIC DNA]</scope>
    <source>
        <strain evidence="8 9">JCM 14046</strain>
    </source>
</reference>
<keyword evidence="9" id="KW-1185">Reference proteome</keyword>
<name>A0ABN2PQ89_9ACTN</name>
<dbReference type="SMART" id="SM00382">
    <property type="entry name" value="AAA"/>
    <property type="match status" value="1"/>
</dbReference>
<dbReference type="SUPFAM" id="SSF52540">
    <property type="entry name" value="P-loop containing nucleoside triphosphate hydrolases"/>
    <property type="match status" value="1"/>
</dbReference>
<evidence type="ECO:0000313" key="9">
    <source>
        <dbReference type="Proteomes" id="UP001501612"/>
    </source>
</evidence>
<evidence type="ECO:0000256" key="1">
    <source>
        <dbReference type="ARBA" id="ARBA00005417"/>
    </source>
</evidence>
<organism evidence="8 9">
    <name type="scientific">Nocardioides lentus</name>
    <dbReference type="NCBI Taxonomy" id="338077"/>
    <lineage>
        <taxon>Bacteria</taxon>
        <taxon>Bacillati</taxon>
        <taxon>Actinomycetota</taxon>
        <taxon>Actinomycetes</taxon>
        <taxon>Propionibacteriales</taxon>
        <taxon>Nocardioidaceae</taxon>
        <taxon>Nocardioides</taxon>
    </lineage>
</organism>
<dbReference type="GO" id="GO:0016787">
    <property type="term" value="F:hydrolase activity"/>
    <property type="evidence" value="ECO:0007669"/>
    <property type="project" value="UniProtKB-KW"/>
</dbReference>
<dbReference type="Gene3D" id="3.40.50.300">
    <property type="entry name" value="P-loop containing nucleotide triphosphate hydrolases"/>
    <property type="match status" value="1"/>
</dbReference>
<protein>
    <submittedName>
        <fullName evidence="8">Alpha/beta fold hydrolase</fullName>
    </submittedName>
</protein>
<dbReference type="SMART" id="SM00939">
    <property type="entry name" value="PepX_C"/>
    <property type="match status" value="1"/>
</dbReference>
<evidence type="ECO:0000256" key="5">
    <source>
        <dbReference type="ARBA" id="ARBA00022840"/>
    </source>
</evidence>
<gene>
    <name evidence="8" type="ORF">GCM10009737_32370</name>
</gene>
<comment type="similarity">
    <text evidence="1">Belongs to the ABC transporter superfamily.</text>
</comment>
<dbReference type="InterPro" id="IPR003439">
    <property type="entry name" value="ABC_transporter-like_ATP-bd"/>
</dbReference>
<evidence type="ECO:0000256" key="6">
    <source>
        <dbReference type="SAM" id="SignalP"/>
    </source>
</evidence>
<dbReference type="InterPro" id="IPR003593">
    <property type="entry name" value="AAA+_ATPase"/>
</dbReference>
<dbReference type="Gene3D" id="2.60.120.260">
    <property type="entry name" value="Galactose-binding domain-like"/>
    <property type="match status" value="1"/>
</dbReference>
<evidence type="ECO:0000256" key="3">
    <source>
        <dbReference type="ARBA" id="ARBA00022741"/>
    </source>
</evidence>
<proteinExistence type="inferred from homology"/>
<keyword evidence="5" id="KW-0067">ATP-binding</keyword>
<dbReference type="SUPFAM" id="SSF53474">
    <property type="entry name" value="alpha/beta-Hydrolases"/>
    <property type="match status" value="1"/>
</dbReference>
<keyword evidence="3" id="KW-0547">Nucleotide-binding</keyword>
<accession>A0ABN2PQ89</accession>
<dbReference type="InterPro" id="IPR013736">
    <property type="entry name" value="Xaa-Pro_dipept_C"/>
</dbReference>
<dbReference type="Pfam" id="PF08530">
    <property type="entry name" value="PepX_C"/>
    <property type="match status" value="1"/>
</dbReference>
<dbReference type="Proteomes" id="UP001501612">
    <property type="component" value="Unassembled WGS sequence"/>
</dbReference>
<dbReference type="Gene3D" id="3.40.50.1820">
    <property type="entry name" value="alpha/beta hydrolase"/>
    <property type="match status" value="1"/>
</dbReference>
<dbReference type="PANTHER" id="PTHR43335:SF4">
    <property type="entry name" value="ABC TRANSPORTER, ATP-BINDING PROTEIN"/>
    <property type="match status" value="1"/>
</dbReference>
<dbReference type="SUPFAM" id="SSF49785">
    <property type="entry name" value="Galactose-binding domain-like"/>
    <property type="match status" value="1"/>
</dbReference>
<sequence>MRDRLGLRPGRPGRLVAGLLTVALLAAVAGTAVALTGDDAAVDAVSETPGEVRGRPEPGQGPTTLDVSVFTPDATVPGADADGRRPAVLLAHGFGGSKDDLADSARRMAGAGYVAMTWTARGFGGSGGRIHLDDPAWEIDDVSRLVDALAARDDVRLDGDGDPVVGIAGASYGGGAALLGAAYDDRIDAAVPAITWSDLEQALFPQSASPVPYGDRPTGVFKQQWASLLYGAGLGTGPAGAGGSAPADDGATGDAGVPVDPLGEIPDGADEAVDELLCGRFAPAVCRLYRGAATGQGLTTDGRRLLARSSLTPAAVRGYTAPTLLVQGTRDSLFGLEQSTRTGSLLRDEGVEVDVRWFEGGHDAGGLTGVGDGGDLVEPALDWFGTHLGDDAPPAGGQDGGEVELTLPPPQLREDEVEQRATDLDELLDPATTEVKLLGDPQPVVSPPGGRPAALTSLPGLSAGLDLAGGLGQGYALAALPGATAVFESRPQAETLTVVGAPTVDLTVRSTASDATLFASLWLVGEDGTASLPRLLVSPLAVPTSEDLVRVQLPASTYRVEPGQSLRLVVASTDQAYAVPSDPRAYTVALAGDENLTLPTPRTTAVDSAGGLVPQPLLVTVGLLLLAAVALAAWGAARARSRADSDPDPASADVPLVVDGLVKEYSNGFRAVDGVSWRAERGQVVGLLGPNGAGKTTTMRMLVGLISADAGTVRVLGREVGAGSRVLGEVGALIEGPGFLPHLTGRQNLEAYWEATGRPRADANLDEVLAVADLGGAVDRPVRSYSHGMEQRLGIAQAMLGTPDLLLLDEPTNGLDPPQIRGLRGVLRRYAEGGRTVVVSSHLLGEVEQTCSHVVVMHRGRVVLSGAVEDLVQATGSTLVTLEGGDPVGAARLLSGLTGVESAEAVGSDQVRVEGPVRRPRLVEALVREGYAVAGLDGRRQLEEVFMGLVGGGEPAQLPASGAGGSDAGAAR</sequence>
<evidence type="ECO:0000256" key="2">
    <source>
        <dbReference type="ARBA" id="ARBA00022448"/>
    </source>
</evidence>
<dbReference type="PROSITE" id="PS50893">
    <property type="entry name" value="ABC_TRANSPORTER_2"/>
    <property type="match status" value="1"/>
</dbReference>
<dbReference type="PANTHER" id="PTHR43335">
    <property type="entry name" value="ABC TRANSPORTER, ATP-BINDING PROTEIN"/>
    <property type="match status" value="1"/>
</dbReference>
<evidence type="ECO:0000259" key="7">
    <source>
        <dbReference type="PROSITE" id="PS50893"/>
    </source>
</evidence>
<dbReference type="EMBL" id="BAAAMY010000009">
    <property type="protein sequence ID" value="GAA1928039.1"/>
    <property type="molecule type" value="Genomic_DNA"/>
</dbReference>
<feature type="domain" description="ABC transporter" evidence="7">
    <location>
        <begin position="656"/>
        <end position="884"/>
    </location>
</feature>
<keyword evidence="6" id="KW-0732">Signal</keyword>
<dbReference type="InterPro" id="IPR027417">
    <property type="entry name" value="P-loop_NTPase"/>
</dbReference>
<evidence type="ECO:0000256" key="4">
    <source>
        <dbReference type="ARBA" id="ARBA00022801"/>
    </source>
</evidence>
<feature type="signal peptide" evidence="6">
    <location>
        <begin position="1"/>
        <end position="34"/>
    </location>
</feature>
<comment type="caution">
    <text evidence="8">The sequence shown here is derived from an EMBL/GenBank/DDBJ whole genome shotgun (WGS) entry which is preliminary data.</text>
</comment>